<keyword evidence="1" id="KW-1133">Transmembrane helix</keyword>
<dbReference type="EMBL" id="CAESAQ020000009">
    <property type="protein sequence ID" value="CAB5494463.1"/>
    <property type="molecule type" value="Genomic_DNA"/>
</dbReference>
<keyword evidence="1" id="KW-0472">Membrane</keyword>
<feature type="transmembrane region" description="Helical" evidence="1">
    <location>
        <begin position="15"/>
        <end position="34"/>
    </location>
</feature>
<keyword evidence="1" id="KW-0812">Transmembrane</keyword>
<evidence type="ECO:0008006" key="4">
    <source>
        <dbReference type="Google" id="ProtNLM"/>
    </source>
</evidence>
<organism evidence="2 3">
    <name type="scientific">Bathymodiolus thermophilus thioautotrophic gill symbiont</name>
    <dbReference type="NCBI Taxonomy" id="2360"/>
    <lineage>
        <taxon>Bacteria</taxon>
        <taxon>Pseudomonadati</taxon>
        <taxon>Pseudomonadota</taxon>
        <taxon>Gammaproteobacteria</taxon>
        <taxon>sulfur-oxidizing symbionts</taxon>
    </lineage>
</organism>
<evidence type="ECO:0000313" key="2">
    <source>
        <dbReference type="EMBL" id="CAB5494463.1"/>
    </source>
</evidence>
<dbReference type="InterPro" id="IPR031876">
    <property type="entry name" value="DUF4760"/>
</dbReference>
<protein>
    <recommendedName>
        <fullName evidence="4">DUF4760 domain-containing protein</fullName>
    </recommendedName>
</protein>
<keyword evidence="3" id="KW-1185">Reference proteome</keyword>
<reference evidence="2 3" key="1">
    <citation type="submission" date="2020-05" db="EMBL/GenBank/DDBJ databases">
        <authorList>
            <person name="Petersen J."/>
            <person name="Sayavedra L."/>
        </authorList>
    </citation>
    <scope>NUCLEOTIDE SEQUENCE [LARGE SCALE GENOMIC DNA]</scope>
    <source>
        <strain evidence="2">B thermophilus SOXS</strain>
    </source>
</reference>
<sequence>MGCSSLIELDGQTTFQVIQTATLIVAVFVAWISIKKQRETIKKEKTIGLLMKDLEDDFLTDGLKILRKIDKEYHIEDFAKANKKNSDDAIAIRNLLNYYEIIGVGIESDIYDIAMIKDAQKTMIIRIYEQAEPFIIRSRQEDNNANLWIKFQNLIDILRR</sequence>
<evidence type="ECO:0000313" key="3">
    <source>
        <dbReference type="Proteomes" id="UP000643672"/>
    </source>
</evidence>
<gene>
    <name evidence="2" type="ORF">THERMOS_113</name>
</gene>
<evidence type="ECO:0000256" key="1">
    <source>
        <dbReference type="SAM" id="Phobius"/>
    </source>
</evidence>
<dbReference type="Pfam" id="PF15956">
    <property type="entry name" value="DUF4760"/>
    <property type="match status" value="1"/>
</dbReference>
<name>A0A8H8XAN3_9GAMM</name>
<comment type="caution">
    <text evidence="2">The sequence shown here is derived from an EMBL/GenBank/DDBJ whole genome shotgun (WGS) entry which is preliminary data.</text>
</comment>
<accession>A0A8H8XAN3</accession>
<dbReference type="RefSeq" id="WP_139458136.1">
    <property type="nucleotide sequence ID" value="NZ_FQNS01000008.1"/>
</dbReference>
<dbReference type="AlphaFoldDB" id="A0A8H8XAN3"/>
<proteinExistence type="predicted"/>
<dbReference type="Proteomes" id="UP000643672">
    <property type="component" value="Unassembled WGS sequence"/>
</dbReference>